<feature type="transmembrane region" description="Helical" evidence="1">
    <location>
        <begin position="288"/>
        <end position="308"/>
    </location>
</feature>
<protein>
    <recommendedName>
        <fullName evidence="4">DUF1275 domain protein</fullName>
    </recommendedName>
</protein>
<keyword evidence="1" id="KW-0812">Transmembrane</keyword>
<name>A0AAE1C402_9PEZI</name>
<dbReference type="Pfam" id="PF06912">
    <property type="entry name" value="DUF1275"/>
    <property type="match status" value="1"/>
</dbReference>
<dbReference type="PANTHER" id="PTHR37488">
    <property type="entry name" value="DUF1275 DOMAIN-CONTAINING PROTEIN"/>
    <property type="match status" value="1"/>
</dbReference>
<reference evidence="2" key="1">
    <citation type="submission" date="2023-07" db="EMBL/GenBank/DDBJ databases">
        <title>Black Yeasts Isolated from many extreme environments.</title>
        <authorList>
            <person name="Coleine C."/>
            <person name="Stajich J.E."/>
            <person name="Selbmann L."/>
        </authorList>
    </citation>
    <scope>NUCLEOTIDE SEQUENCE</scope>
    <source>
        <strain evidence="2">CCFEE 5485</strain>
    </source>
</reference>
<sequence length="353" mass="37588">MGHHRHLSQALLLAAIGDLVMRPQQREIGSILSPCYNRLTIIIQSASEDLENLITPDLSSMTDLDHPIAVTNHGAQRLPTYTSRGSTGPVTTAHQDITRSGRLLTVQRYWASPIRADSLIEAQLLILTFATGIQDSISYPDFRCFASNQTGNTVVLAVALAGGVGELFDPANVGASLGAFLLGALATGHLGLVFGRRRRVWQFTVGLAQTMMVLGAAWIQFGHGANESGVWPRAALALIATASGSQVAAARAFQIPEITTAMATAAWVDFIIDENLLLWRNRSRNRRALFLFVLVAGSFAGAYARAGIGSPKAIIISGVLKGLATLLILFATAVKTKPPAQNSTPLDCTSAAH</sequence>
<keyword evidence="1" id="KW-1133">Transmembrane helix</keyword>
<evidence type="ECO:0000313" key="3">
    <source>
        <dbReference type="Proteomes" id="UP001274830"/>
    </source>
</evidence>
<organism evidence="2 3">
    <name type="scientific">Recurvomyces mirabilis</name>
    <dbReference type="NCBI Taxonomy" id="574656"/>
    <lineage>
        <taxon>Eukaryota</taxon>
        <taxon>Fungi</taxon>
        <taxon>Dikarya</taxon>
        <taxon>Ascomycota</taxon>
        <taxon>Pezizomycotina</taxon>
        <taxon>Dothideomycetes</taxon>
        <taxon>Dothideomycetidae</taxon>
        <taxon>Mycosphaerellales</taxon>
        <taxon>Teratosphaeriaceae</taxon>
        <taxon>Recurvomyces</taxon>
    </lineage>
</organism>
<gene>
    <name evidence="2" type="ORF">LTR78_002872</name>
</gene>
<dbReference type="InterPro" id="IPR010699">
    <property type="entry name" value="DUF1275"/>
</dbReference>
<keyword evidence="3" id="KW-1185">Reference proteome</keyword>
<dbReference type="AlphaFoldDB" id="A0AAE1C402"/>
<feature type="transmembrane region" description="Helical" evidence="1">
    <location>
        <begin position="173"/>
        <end position="193"/>
    </location>
</feature>
<dbReference type="PANTHER" id="PTHR37488:SF2">
    <property type="entry name" value="DUF1275 DOMAIN-CONTAINING PROTEIN"/>
    <property type="match status" value="1"/>
</dbReference>
<accession>A0AAE1C402</accession>
<evidence type="ECO:0008006" key="4">
    <source>
        <dbReference type="Google" id="ProtNLM"/>
    </source>
</evidence>
<feature type="transmembrane region" description="Helical" evidence="1">
    <location>
        <begin position="314"/>
        <end position="334"/>
    </location>
</feature>
<keyword evidence="1" id="KW-0472">Membrane</keyword>
<dbReference type="Proteomes" id="UP001274830">
    <property type="component" value="Unassembled WGS sequence"/>
</dbReference>
<evidence type="ECO:0000313" key="2">
    <source>
        <dbReference type="EMBL" id="KAK3677334.1"/>
    </source>
</evidence>
<dbReference type="EMBL" id="JAUTXT010000007">
    <property type="protein sequence ID" value="KAK3677334.1"/>
    <property type="molecule type" value="Genomic_DNA"/>
</dbReference>
<proteinExistence type="predicted"/>
<comment type="caution">
    <text evidence="2">The sequence shown here is derived from an EMBL/GenBank/DDBJ whole genome shotgun (WGS) entry which is preliminary data.</text>
</comment>
<evidence type="ECO:0000256" key="1">
    <source>
        <dbReference type="SAM" id="Phobius"/>
    </source>
</evidence>